<proteinExistence type="predicted"/>
<dbReference type="KEGG" id="bsto:C0V70_15580"/>
<dbReference type="Proteomes" id="UP000235584">
    <property type="component" value="Chromosome"/>
</dbReference>
<keyword evidence="2" id="KW-1185">Reference proteome</keyword>
<protein>
    <submittedName>
        <fullName evidence="1">Uncharacterized protein</fullName>
    </submittedName>
</protein>
<gene>
    <name evidence="1" type="ORF">C0V70_15580</name>
</gene>
<dbReference type="EMBL" id="CP025704">
    <property type="protein sequence ID" value="AUN99500.1"/>
    <property type="molecule type" value="Genomic_DNA"/>
</dbReference>
<evidence type="ECO:0000313" key="1">
    <source>
        <dbReference type="EMBL" id="AUN99500.1"/>
    </source>
</evidence>
<organism evidence="1 2">
    <name type="scientific">Bacteriovorax stolpii</name>
    <name type="common">Bdellovibrio stolpii</name>
    <dbReference type="NCBI Taxonomy" id="960"/>
    <lineage>
        <taxon>Bacteria</taxon>
        <taxon>Pseudomonadati</taxon>
        <taxon>Bdellovibrionota</taxon>
        <taxon>Bacteriovoracia</taxon>
        <taxon>Bacteriovoracales</taxon>
        <taxon>Bacteriovoracaceae</taxon>
        <taxon>Bacteriovorax</taxon>
    </lineage>
</organism>
<reference evidence="1 2" key="1">
    <citation type="submission" date="2018-01" db="EMBL/GenBank/DDBJ databases">
        <title>Complete genome sequence of Bacteriovorax stolpii DSM12778.</title>
        <authorList>
            <person name="Tang B."/>
            <person name="Chang J."/>
        </authorList>
    </citation>
    <scope>NUCLEOTIDE SEQUENCE [LARGE SCALE GENOMIC DNA]</scope>
    <source>
        <strain evidence="1 2">DSM 12778</strain>
    </source>
</reference>
<name>A0A2K9NVH5_BACTC</name>
<accession>A0A2K9NVH5</accession>
<evidence type="ECO:0000313" key="2">
    <source>
        <dbReference type="Proteomes" id="UP000235584"/>
    </source>
</evidence>
<sequence>MKTLFKIAIIFLAITGASTLLYNFTDVEFGKIDYFNKHGWFFLFSIALFPRLTLLVSGLLVGSVEFGGFLWWLGFFFAPRILVATLATVAYWNTNQVLVIISWLVALSGESSEKFVITNKIRHPKRYDQGFSGTTVEAEYKVKD</sequence>
<dbReference type="AlphaFoldDB" id="A0A2K9NVH5"/>
<dbReference type="RefSeq" id="WP_102244791.1">
    <property type="nucleotide sequence ID" value="NZ_CP025704.1"/>
</dbReference>